<evidence type="ECO:0000256" key="3">
    <source>
        <dbReference type="ARBA" id="ARBA00022448"/>
    </source>
</evidence>
<sequence length="1994" mass="220090">MEVSYWDNLNTFLAKALREPTRQLEQELYYKLEDAKPRFLALLDVPPRNSGEEAELKSGKATISGVQKTYNNDFVQVALFLAQQLDCSERHVAGILDHVLSDDPVESALRAVQQFYESRQNVLSTLQLILDSAMGMNMVEPTIRTRLVDYVIGLASTGTLAEKILKQIDTSGALMQRQMANQRNAGSTTAIGMLAIVISTRANVFAGTGFSADLYAQVVSALQSERQQLGNLLFVLAGSGELRGSEVAKMVSWISTVSPDEPIMVYVLAACLAAFDASSQVASETSFVNLIKTELAKPTWKIPETKAVLTIKWCLFLIEASNGDGRTTDAYSESDIEKLVTDSVRADAFRYLSVLLHSSRPLDAVSQDTLELEYDPLPTPTPVDGLFYKYLLKQVEIFLIAFVTSLSPVLRRMRHADEDTSSLAASRSQAPQASPHPSRLADFFVLIALVYSDQSPDEGLKWWDDRLYSFLRWSAEARVPSLLKPLYNMFGSLARGQSCATYAYNFLSTNGGQRAGTTGWCSWAGLFGSLDWLLTSVPDQRTVDSALGGRERQPLPVDPEEIRSIMAFLRVLRVVARYSTAARAALLENTQYRAVAVMLDLVRSPVALELKGKLFDTLAAFCDGPELGGEVARLMWVSLERYEVLPVRSTTTMTTGGWKKSRGVPAELEEIEAPARTYPATLSFLHLLNALVPFPPDNLGSGHRVVGTGPYVKFVVEDVLLKIDAREYADPSERWKVTDAALEFVQRSLDGFDLATLAIGGQDAVQKLVQHPGFGVLLRVLVDSATRDVLFGILALSESNQDPYFVSSLVRTLRIISRTLEIQDLFIDLLIPSARALSLDVDIPAVVSTADQILLWRPESVVHIAGLVNYRLSREVVLLSVKLTTKLSQSTYFNSMETSALFPHRVSRLLGILGDAPTDGYVRGLRLEPGEEQQSVEDQVRDAIIDFLLVNTLPTSPSPNFAHLLLGFDVSHSTTGGAMPIHDSRAIGARETCLGVVLDMVGEGIPRLDRKKTRAGKTVQDPLFERHPVFAEKCYRLIHQLCTHSLTFGTTIRYLRTHEDFFARQLSVVSMRPPSGDEPDGTIRLVDNSVVATSCLALAAFLRLRSWVLDLVSLELHIMSGVEQDPRASRILSILFQKPSAGSGPGTENALTIFEEAMNVPAPGQGLMRVLELLESLAFHWTDAKAIEPVQLSLFADLNFDSCLRPDPTGCYVVDATALLNLLTQHKRNLQKQGYLPTPEHHAQLKAEMRYLLECCALENNRRLIAHARAAGYESWTRLCNVALTRCFDSLPDEHREMILFDVVQALPPVILSAAEPETAIYLCETLLSLVAKLRDDRHHQVVLQSIVDDPVAATLPPERLNALLGAIMDCVLQPGTTERQRGNLYSAMVHYVQLAFSAEERSSREHSKLGQSQSKLAQSQSKLAQSRLDTSAANAVVLFGSSPNPTTGRRSGLESSTLLVLNKFVDRLVPLVCRDAIDGSDVWKTIAFTFLESLVRVSRMEKAHRVLGIMSRQGFLAHFVQSVAESEDQILAVLKPDPESLNALYVYEAKMSLLIKIAQTRQGADRLQDARVLSVLSQCDFLDARPEKDVDFRSECELENGEWVLTVAIDLESFLPSALERYHQILVPALEIATSVVSTIGSDSPNVAKQVETCLMLFTTEETYLPLASVRELHLFVALCALVAPHVDSKDLNDARSFGQVHAAVLELASRILSQGGWRMNVVPVTESEMIDANRKAKGIAHSKMSVFDRRAREATDYLHKWILVYLSAISERSIGTTESFHPVLTAVASTAREPAAIATGKPYLADAIAALKASVARLSSLLAELKEIPTQTGRLSLDEVDEIVQAAQVSFFDDLDIPQRRAFAARELALAADGYQSEVRSILHTIEILLLLLWRHLKHFLSPNNPSAEDAGSFMRSVSAPMRRPAVIEHLRADAEVAIREITLELDEIQVPKDVLGATADAGARESYVHVLTRMLRTVTTLGGQDMDEEDD</sequence>
<dbReference type="EMBL" id="AFRT01002076">
    <property type="protein sequence ID" value="ELU38702.1"/>
    <property type="molecule type" value="Genomic_DNA"/>
</dbReference>
<evidence type="ECO:0000313" key="6">
    <source>
        <dbReference type="Proteomes" id="UP000011668"/>
    </source>
</evidence>
<comment type="subcellular location">
    <subcellularLocation>
        <location evidence="1">Nucleus</location>
    </subcellularLocation>
</comment>
<comment type="caution">
    <text evidence="5">The sequence shown here is derived from an EMBL/GenBank/DDBJ whole genome shotgun (WGS) entry which is preliminary data.</text>
</comment>
<evidence type="ECO:0000313" key="5">
    <source>
        <dbReference type="EMBL" id="ELU38702.1"/>
    </source>
</evidence>
<dbReference type="Proteomes" id="UP000011668">
    <property type="component" value="Unassembled WGS sequence"/>
</dbReference>
<dbReference type="GO" id="GO:0017056">
    <property type="term" value="F:structural constituent of nuclear pore"/>
    <property type="evidence" value="ECO:0007669"/>
    <property type="project" value="TreeGrafter"/>
</dbReference>
<organism evidence="5 6">
    <name type="scientific">Thanatephorus cucumeris (strain AG1-IA)</name>
    <name type="common">Rice sheath blight fungus</name>
    <name type="synonym">Rhizoctonia solani</name>
    <dbReference type="NCBI Taxonomy" id="983506"/>
    <lineage>
        <taxon>Eukaryota</taxon>
        <taxon>Fungi</taxon>
        <taxon>Dikarya</taxon>
        <taxon>Basidiomycota</taxon>
        <taxon>Agaricomycotina</taxon>
        <taxon>Agaricomycetes</taxon>
        <taxon>Cantharellales</taxon>
        <taxon>Ceratobasidiaceae</taxon>
        <taxon>Rhizoctonia</taxon>
        <taxon>Rhizoctonia solani AG-1</taxon>
    </lineage>
</organism>
<evidence type="ECO:0000256" key="4">
    <source>
        <dbReference type="ARBA" id="ARBA00023242"/>
    </source>
</evidence>
<protein>
    <submittedName>
        <fullName evidence="5">Structural constituent of nuclear pore</fullName>
    </submittedName>
</protein>
<dbReference type="GO" id="GO:0006999">
    <property type="term" value="P:nuclear pore organization"/>
    <property type="evidence" value="ECO:0007669"/>
    <property type="project" value="TreeGrafter"/>
</dbReference>
<keyword evidence="3" id="KW-0813">Transport</keyword>
<proteinExistence type="inferred from homology"/>
<keyword evidence="4" id="KW-0539">Nucleus</keyword>
<evidence type="ECO:0000256" key="1">
    <source>
        <dbReference type="ARBA" id="ARBA00004123"/>
    </source>
</evidence>
<dbReference type="OrthoDB" id="2019644at2759"/>
<evidence type="ECO:0000256" key="2">
    <source>
        <dbReference type="ARBA" id="ARBA00005892"/>
    </source>
</evidence>
<dbReference type="PANTHER" id="PTHR31344">
    <property type="entry name" value="NUCLEAR PORE COMPLEX PROTEIN NUP205"/>
    <property type="match status" value="1"/>
</dbReference>
<dbReference type="GO" id="GO:0044611">
    <property type="term" value="C:nuclear pore inner ring"/>
    <property type="evidence" value="ECO:0007669"/>
    <property type="project" value="TreeGrafter"/>
</dbReference>
<dbReference type="InterPro" id="IPR021827">
    <property type="entry name" value="Nup186/Nup192/Nup205"/>
</dbReference>
<keyword evidence="6" id="KW-1185">Reference proteome</keyword>
<dbReference type="Pfam" id="PF11894">
    <property type="entry name" value="Nup192"/>
    <property type="match status" value="1"/>
</dbReference>
<comment type="similarity">
    <text evidence="2">Belongs to the NUP186/NUP192/NUP205 family.</text>
</comment>
<dbReference type="PANTHER" id="PTHR31344:SF0">
    <property type="entry name" value="NUCLEAR PORE COMPLEX PROTEIN NUP205"/>
    <property type="match status" value="1"/>
</dbReference>
<dbReference type="STRING" id="983506.L8WPK2"/>
<gene>
    <name evidence="5" type="ORF">AG1IA_07269</name>
</gene>
<dbReference type="OMA" id="WSQMFAE"/>
<reference evidence="5 6" key="1">
    <citation type="journal article" date="2013" name="Nat. Commun.">
        <title>The evolution and pathogenic mechanisms of the rice sheath blight pathogen.</title>
        <authorList>
            <person name="Zheng A."/>
            <person name="Lin R."/>
            <person name="Xu L."/>
            <person name="Qin P."/>
            <person name="Tang C."/>
            <person name="Ai P."/>
            <person name="Zhang D."/>
            <person name="Liu Y."/>
            <person name="Sun Z."/>
            <person name="Feng H."/>
            <person name="Wang Y."/>
            <person name="Chen Y."/>
            <person name="Liang X."/>
            <person name="Fu R."/>
            <person name="Li Q."/>
            <person name="Zhang J."/>
            <person name="Yu X."/>
            <person name="Xie Z."/>
            <person name="Ding L."/>
            <person name="Guan P."/>
            <person name="Tang J."/>
            <person name="Liang Y."/>
            <person name="Wang S."/>
            <person name="Deng Q."/>
            <person name="Li S."/>
            <person name="Zhu J."/>
            <person name="Wang L."/>
            <person name="Liu H."/>
            <person name="Li P."/>
        </authorList>
    </citation>
    <scope>NUCLEOTIDE SEQUENCE [LARGE SCALE GENOMIC DNA]</scope>
    <source>
        <strain evidence="6">AG-1 IA</strain>
    </source>
</reference>
<accession>L8WPK2</accession>
<name>L8WPK2_THACA</name>
<dbReference type="HOGENOM" id="CLU_001071_0_0_1"/>